<name>A0ACC2ZWI8_9EURO</name>
<reference evidence="1" key="1">
    <citation type="submission" date="2022-10" db="EMBL/GenBank/DDBJ databases">
        <title>Culturing micro-colonial fungi from biological soil crusts in the Mojave desert and describing Neophaeococcomyces mojavensis, and introducing the new genera and species Taxawa tesnikishii.</title>
        <authorList>
            <person name="Kurbessoian T."/>
            <person name="Stajich J.E."/>
        </authorList>
    </citation>
    <scope>NUCLEOTIDE SEQUENCE</scope>
    <source>
        <strain evidence="1">JES_112</strain>
    </source>
</reference>
<gene>
    <name evidence="1" type="ORF">H2198_008775</name>
</gene>
<comment type="caution">
    <text evidence="1">The sequence shown here is derived from an EMBL/GenBank/DDBJ whole genome shotgun (WGS) entry which is preliminary data.</text>
</comment>
<evidence type="ECO:0000313" key="1">
    <source>
        <dbReference type="EMBL" id="KAJ9651973.1"/>
    </source>
</evidence>
<accession>A0ACC2ZWI8</accession>
<evidence type="ECO:0000313" key="2">
    <source>
        <dbReference type="Proteomes" id="UP001172386"/>
    </source>
</evidence>
<dbReference type="Proteomes" id="UP001172386">
    <property type="component" value="Unassembled WGS sequence"/>
</dbReference>
<proteinExistence type="predicted"/>
<protein>
    <submittedName>
        <fullName evidence="1">Uncharacterized protein</fullName>
    </submittedName>
</protein>
<dbReference type="EMBL" id="JAPDRQ010000225">
    <property type="protein sequence ID" value="KAJ9651973.1"/>
    <property type="molecule type" value="Genomic_DNA"/>
</dbReference>
<keyword evidence="2" id="KW-1185">Reference proteome</keyword>
<sequence length="149" mass="15851">MSIPRGSIVVSYTGEDGKGYFEPDAQVGIDSLPGGATIRRVSNIPKVPIPSVKIGGEQANLSVTNDEGVTFVECEMAPGQLSPMHATPSIDFGVMITGEIWLILDSGEEKVLKPGDIYIQKAANHAWENRTSEPARFATILIAARAAQA</sequence>
<organism evidence="1 2">
    <name type="scientific">Neophaeococcomyces mojaviensis</name>
    <dbReference type="NCBI Taxonomy" id="3383035"/>
    <lineage>
        <taxon>Eukaryota</taxon>
        <taxon>Fungi</taxon>
        <taxon>Dikarya</taxon>
        <taxon>Ascomycota</taxon>
        <taxon>Pezizomycotina</taxon>
        <taxon>Eurotiomycetes</taxon>
        <taxon>Chaetothyriomycetidae</taxon>
        <taxon>Chaetothyriales</taxon>
        <taxon>Chaetothyriales incertae sedis</taxon>
        <taxon>Neophaeococcomyces</taxon>
    </lineage>
</organism>